<dbReference type="EMBL" id="AIMB01000008">
    <property type="protein sequence ID" value="EJF88630.1"/>
    <property type="molecule type" value="Genomic_DNA"/>
</dbReference>
<dbReference type="HAMAP" id="MF_01139">
    <property type="entry name" value="ISPT"/>
    <property type="match status" value="1"/>
</dbReference>
<gene>
    <name evidence="3" type="ORF">ME5_01181</name>
</gene>
<dbReference type="NCBIfam" id="NF011405">
    <property type="entry name" value="PRK14830.1"/>
    <property type="match status" value="1"/>
</dbReference>
<dbReference type="GO" id="GO:0008834">
    <property type="term" value="F:ditrans,polycis-undecaprenyl-diphosphate synthase [(2E,6E)-farnesyl-diphosphate specific] activity"/>
    <property type="evidence" value="ECO:0007669"/>
    <property type="project" value="TreeGrafter"/>
</dbReference>
<feature type="binding site" evidence="2">
    <location>
        <position position="29"/>
    </location>
    <ligand>
        <name>substrate</name>
    </ligand>
</feature>
<dbReference type="GO" id="GO:0005829">
    <property type="term" value="C:cytosol"/>
    <property type="evidence" value="ECO:0007669"/>
    <property type="project" value="TreeGrafter"/>
</dbReference>
<feature type="binding site" evidence="2">
    <location>
        <position position="61"/>
    </location>
    <ligand>
        <name>substrate</name>
    </ligand>
</feature>
<dbReference type="CDD" id="cd00475">
    <property type="entry name" value="Cis_IPPS"/>
    <property type="match status" value="1"/>
</dbReference>
<feature type="binding site" evidence="2">
    <location>
        <begin position="186"/>
        <end position="188"/>
    </location>
    <ligand>
        <name>substrate</name>
    </ligand>
</feature>
<dbReference type="HOGENOM" id="CLU_038505_1_1_5"/>
<feature type="binding site" evidence="2">
    <location>
        <position position="180"/>
    </location>
    <ligand>
        <name>substrate</name>
    </ligand>
</feature>
<evidence type="ECO:0000256" key="2">
    <source>
        <dbReference type="HAMAP-Rule" id="MF_01139"/>
    </source>
</evidence>
<dbReference type="PANTHER" id="PTHR10291:SF0">
    <property type="entry name" value="DEHYDRODOLICHYL DIPHOSPHATE SYNTHASE 2"/>
    <property type="match status" value="1"/>
</dbReference>
<reference evidence="3 4" key="1">
    <citation type="submission" date="2012-03" db="EMBL/GenBank/DDBJ databases">
        <title>The Genome Sequence of Bartonella tamiae Th239.</title>
        <authorList>
            <consortium name="The Broad Institute Genome Sequencing Platform"/>
            <consortium name="The Broad Institute Genome Sequencing Center for Infectious Disease"/>
            <person name="Feldgarden M."/>
            <person name="Kirby J."/>
            <person name="Kosoy M."/>
            <person name="Birtles R."/>
            <person name="Probert W.S."/>
            <person name="Chiaraviglio L."/>
            <person name="Young S.K."/>
            <person name="Zeng Q."/>
            <person name="Gargeya S."/>
            <person name="Fitzgerald M."/>
            <person name="Haas B."/>
            <person name="Abouelleil A."/>
            <person name="Alvarado L."/>
            <person name="Arachchi H.M."/>
            <person name="Berlin A."/>
            <person name="Chapman S.B."/>
            <person name="Gearin G."/>
            <person name="Goldberg J."/>
            <person name="Griggs A."/>
            <person name="Gujja S."/>
            <person name="Hansen M."/>
            <person name="Heiman D."/>
            <person name="Howarth C."/>
            <person name="Larimer J."/>
            <person name="Lui A."/>
            <person name="MacDonald P.J.P."/>
            <person name="McCowen C."/>
            <person name="Montmayeur A."/>
            <person name="Murphy C."/>
            <person name="Neiman D."/>
            <person name="Pearson M."/>
            <person name="Priest M."/>
            <person name="Roberts A."/>
            <person name="Saif S."/>
            <person name="Shea T."/>
            <person name="Sisk P."/>
            <person name="Stolte C."/>
            <person name="Sykes S."/>
            <person name="Wortman J."/>
            <person name="Nusbaum C."/>
            <person name="Birren B."/>
        </authorList>
    </citation>
    <scope>NUCLEOTIDE SEQUENCE [LARGE SCALE GENOMIC DNA]</scope>
    <source>
        <strain evidence="3 4">Th239</strain>
    </source>
</reference>
<dbReference type="InterPro" id="IPR001441">
    <property type="entry name" value="UPP_synth-like"/>
</dbReference>
<dbReference type="Pfam" id="PF01255">
    <property type="entry name" value="Prenyltransf"/>
    <property type="match status" value="1"/>
</dbReference>
<feature type="active site" evidence="2">
    <location>
        <position position="12"/>
    </location>
</feature>
<dbReference type="FunFam" id="3.40.1180.10:FF:000001">
    <property type="entry name" value="(2E,6E)-farnesyl-diphosphate-specific ditrans,polycis-undecaprenyl-diphosphate synthase"/>
    <property type="match status" value="1"/>
</dbReference>
<comment type="caution">
    <text evidence="3">The sequence shown here is derived from an EMBL/GenBank/DDBJ whole genome shotgun (WGS) entry which is preliminary data.</text>
</comment>
<dbReference type="eggNOG" id="COG0020">
    <property type="taxonomic scope" value="Bacteria"/>
</dbReference>
<dbReference type="PANTHER" id="PTHR10291">
    <property type="entry name" value="DEHYDRODOLICHYL DIPHOSPHATE SYNTHASE FAMILY MEMBER"/>
    <property type="match status" value="1"/>
</dbReference>
<comment type="subunit">
    <text evidence="2">Homodimer.</text>
</comment>
<name>J1JVP8_9HYPH</name>
<comment type="cofactor">
    <cofactor evidence="2">
        <name>Mg(2+)</name>
        <dbReference type="ChEBI" id="CHEBI:18420"/>
    </cofactor>
    <text evidence="2">Binds 2 magnesium ions per subunit.</text>
</comment>
<dbReference type="GO" id="GO:0016094">
    <property type="term" value="P:polyprenol biosynthetic process"/>
    <property type="evidence" value="ECO:0007669"/>
    <property type="project" value="TreeGrafter"/>
</dbReference>
<organism evidence="3 4">
    <name type="scientific">Bartonella tamiae Th239</name>
    <dbReference type="NCBI Taxonomy" id="1094558"/>
    <lineage>
        <taxon>Bacteria</taxon>
        <taxon>Pseudomonadati</taxon>
        <taxon>Pseudomonadota</taxon>
        <taxon>Alphaproteobacteria</taxon>
        <taxon>Hyphomicrobiales</taxon>
        <taxon>Bartonellaceae</taxon>
        <taxon>Bartonella</taxon>
    </lineage>
</organism>
<dbReference type="PATRIC" id="fig|1094558.3.peg.1279"/>
<keyword evidence="1 2" id="KW-0808">Transferase</keyword>
<dbReference type="STRING" id="1094558.ME5_01181"/>
<feature type="binding site" evidence="2">
    <location>
        <begin position="13"/>
        <end position="16"/>
    </location>
    <ligand>
        <name>substrate</name>
    </ligand>
</feature>
<feature type="binding site" evidence="2">
    <location>
        <position position="63"/>
    </location>
    <ligand>
        <name>substrate</name>
    </ligand>
</feature>
<keyword evidence="2" id="KW-0460">Magnesium</keyword>
<dbReference type="NCBIfam" id="TIGR00055">
    <property type="entry name" value="uppS"/>
    <property type="match status" value="1"/>
</dbReference>
<dbReference type="SUPFAM" id="SSF64005">
    <property type="entry name" value="Undecaprenyl diphosphate synthase"/>
    <property type="match status" value="1"/>
</dbReference>
<feature type="active site" description="Proton acceptor" evidence="2">
    <location>
        <position position="60"/>
    </location>
</feature>
<dbReference type="OrthoDB" id="4191603at2"/>
<dbReference type="RefSeq" id="WP_008039345.1">
    <property type="nucleotide sequence ID" value="NZ_JH725147.1"/>
</dbReference>
<accession>J1JVP8</accession>
<dbReference type="InterPro" id="IPR036424">
    <property type="entry name" value="UPP_synth-like_sf"/>
</dbReference>
<feature type="binding site" evidence="2">
    <location>
        <position position="12"/>
    </location>
    <ligand>
        <name>Mg(2+)</name>
        <dbReference type="ChEBI" id="CHEBI:18420"/>
    </ligand>
</feature>
<evidence type="ECO:0000313" key="4">
    <source>
        <dbReference type="Proteomes" id="UP000008952"/>
    </source>
</evidence>
<keyword evidence="2" id="KW-0479">Metal-binding</keyword>
<feature type="binding site" evidence="2">
    <location>
        <position position="199"/>
    </location>
    <ligand>
        <name>Mg(2+)</name>
        <dbReference type="ChEBI" id="CHEBI:18420"/>
    </ligand>
</feature>
<evidence type="ECO:0000313" key="3">
    <source>
        <dbReference type="EMBL" id="EJF88630.1"/>
    </source>
</evidence>
<dbReference type="Proteomes" id="UP000008952">
    <property type="component" value="Unassembled WGS sequence"/>
</dbReference>
<feature type="binding site" evidence="2">
    <location>
        <begin position="57"/>
        <end position="59"/>
    </location>
    <ligand>
        <name>substrate</name>
    </ligand>
</feature>
<feature type="binding site" evidence="2">
    <location>
        <position position="25"/>
    </location>
    <ligand>
        <name>substrate</name>
    </ligand>
</feature>
<comment type="similarity">
    <text evidence="2">Belongs to the UPP synthase family.</text>
</comment>
<dbReference type="GO" id="GO:0000287">
    <property type="term" value="F:magnesium ion binding"/>
    <property type="evidence" value="ECO:0007669"/>
    <property type="project" value="UniProtKB-UniRule"/>
</dbReference>
<evidence type="ECO:0000256" key="1">
    <source>
        <dbReference type="ARBA" id="ARBA00022679"/>
    </source>
</evidence>
<keyword evidence="4" id="KW-1185">Reference proteome</keyword>
<dbReference type="Gene3D" id="3.40.1180.10">
    <property type="entry name" value="Decaprenyl diphosphate synthase-like"/>
    <property type="match status" value="1"/>
</dbReference>
<proteinExistence type="inferred from homology"/>
<dbReference type="EC" id="2.5.1.-" evidence="2"/>
<dbReference type="NCBIfam" id="NF011408">
    <property type="entry name" value="PRK14834.1"/>
    <property type="match status" value="1"/>
</dbReference>
<feature type="binding site" evidence="2">
    <location>
        <position position="17"/>
    </location>
    <ligand>
        <name>substrate</name>
    </ligand>
</feature>
<dbReference type="AlphaFoldDB" id="J1JVP8"/>
<sequence>MSCPRHVAIIMDGNGRWARARALPRYAGHKAGVKALHKIVRHSAHIGLEWLTLYAFSSENWSRPVDEVNSLISLLKLFIKQDLAELHSNNVRIHIIGSRENMPHDIMLLLQKAETMTEDNTGLKLVIAFNYGGRDELVRAVKRIATSIQSGQIEIDQISEKTIAQNLDIVPMPDPDLIIRTSGEQRLSNFLSWQSAYSELYFSPCLWPDFNETAFDLALSCYASRERRFGGLLNSVIKKEAVK</sequence>
<comment type="function">
    <text evidence="2">Catalyzes the condensation of isopentenyl diphosphate (IPP) with allylic pyrophosphates generating different type of terpenoids.</text>
</comment>
<protein>
    <recommendedName>
        <fullName evidence="2">Isoprenyl transferase</fullName>
        <ecNumber evidence="2">2.5.1.-</ecNumber>
    </recommendedName>
</protein>